<evidence type="ECO:0000313" key="1">
    <source>
        <dbReference type="EMBL" id="TFY71684.1"/>
    </source>
</evidence>
<dbReference type="Proteomes" id="UP000298327">
    <property type="component" value="Unassembled WGS sequence"/>
</dbReference>
<sequence>MTEVIQTVQTVPAVHTGDFHVISAGVNTQVRLRPPFDAPPLIAYAQTPPVGPQGNHWCAHLHGDGSISYHYSNANGSYYYSNPDGSTYFNSGTGYTRYMSPDGHITETGN</sequence>
<protein>
    <submittedName>
        <fullName evidence="1">Uncharacterized protein</fullName>
    </submittedName>
</protein>
<dbReference type="STRING" id="205917.A0A4Y9ZB52"/>
<dbReference type="OrthoDB" id="5415522at2759"/>
<accession>A0A4Y9ZB52</accession>
<proteinExistence type="predicted"/>
<organism evidence="1 2">
    <name type="scientific">Dentipellis fragilis</name>
    <dbReference type="NCBI Taxonomy" id="205917"/>
    <lineage>
        <taxon>Eukaryota</taxon>
        <taxon>Fungi</taxon>
        <taxon>Dikarya</taxon>
        <taxon>Basidiomycota</taxon>
        <taxon>Agaricomycotina</taxon>
        <taxon>Agaricomycetes</taxon>
        <taxon>Russulales</taxon>
        <taxon>Hericiaceae</taxon>
        <taxon>Dentipellis</taxon>
    </lineage>
</organism>
<keyword evidence="2" id="KW-1185">Reference proteome</keyword>
<gene>
    <name evidence="1" type="ORF">EVG20_g1328</name>
</gene>
<comment type="caution">
    <text evidence="1">The sequence shown here is derived from an EMBL/GenBank/DDBJ whole genome shotgun (WGS) entry which is preliminary data.</text>
</comment>
<name>A0A4Y9ZB52_9AGAM</name>
<reference evidence="1 2" key="1">
    <citation type="submission" date="2019-02" db="EMBL/GenBank/DDBJ databases">
        <title>Genome sequencing of the rare red list fungi Dentipellis fragilis.</title>
        <authorList>
            <person name="Buettner E."/>
            <person name="Kellner H."/>
        </authorList>
    </citation>
    <scope>NUCLEOTIDE SEQUENCE [LARGE SCALE GENOMIC DNA]</scope>
    <source>
        <strain evidence="1 2">DSM 105465</strain>
    </source>
</reference>
<dbReference type="AlphaFoldDB" id="A0A4Y9ZB52"/>
<dbReference type="EMBL" id="SEOQ01000041">
    <property type="protein sequence ID" value="TFY71684.1"/>
    <property type="molecule type" value="Genomic_DNA"/>
</dbReference>
<evidence type="ECO:0000313" key="2">
    <source>
        <dbReference type="Proteomes" id="UP000298327"/>
    </source>
</evidence>